<gene>
    <name evidence="6" type="ORF">A2290_00825</name>
</gene>
<dbReference type="Pfam" id="PF00535">
    <property type="entry name" value="Glycos_transf_2"/>
    <property type="match status" value="1"/>
</dbReference>
<dbReference type="Gene3D" id="3.90.550.10">
    <property type="entry name" value="Spore Coat Polysaccharide Biosynthesis Protein SpsA, Chain A"/>
    <property type="match status" value="1"/>
</dbReference>
<reference evidence="6 7" key="1">
    <citation type="journal article" date="2016" name="Nat. Commun.">
        <title>Thousands of microbial genomes shed light on interconnected biogeochemical processes in an aquifer system.</title>
        <authorList>
            <person name="Anantharaman K."/>
            <person name="Brown C.T."/>
            <person name="Hug L.A."/>
            <person name="Sharon I."/>
            <person name="Castelle C.J."/>
            <person name="Probst A.J."/>
            <person name="Thomas B.C."/>
            <person name="Singh A."/>
            <person name="Wilkins M.J."/>
            <person name="Karaoz U."/>
            <person name="Brodie E.L."/>
            <person name="Williams K.H."/>
            <person name="Hubbard S.S."/>
            <person name="Banfield J.F."/>
        </authorList>
    </citation>
    <scope>NUCLEOTIDE SEQUENCE [LARGE SCALE GENOMIC DNA]</scope>
</reference>
<protein>
    <recommendedName>
        <fullName evidence="5">Glycosyltransferase 2-like domain-containing protein</fullName>
    </recommendedName>
</protein>
<name>A0A1F4S2Z6_UNCSA</name>
<dbReference type="InterPro" id="IPR029044">
    <property type="entry name" value="Nucleotide-diphossugar_trans"/>
</dbReference>
<accession>A0A1F4S2Z6</accession>
<comment type="pathway">
    <text evidence="1">Cell wall biogenesis; cell wall polysaccharide biosynthesis.</text>
</comment>
<evidence type="ECO:0000256" key="4">
    <source>
        <dbReference type="ARBA" id="ARBA00022679"/>
    </source>
</evidence>
<sequence>MQHKPYLILVGDYFHGSAGVKVLHRLCHLLNEKGEKAYIYGDKKTNLNWQCPTISVSQGKKLIEEGAIVIYPEAEQGNPLFAKNIVRYILNKPGLIGGDKTYPDSELLFAYVKQLLQPGMTQERVLYIPVIDREIFYSTGKEKRDIDYLVYVGRKDKIKGYSEKFKIYRHKPAKQEELGNLFRRCKKLISYDNFSVTIFEATLCGCPVVIIPDGSRTREDIENQEIGFAGMAWGDSNEEFEKAQKTVHKSEENLSSIEKEIGPAIYNFIKISQEYARKRDLYRIEKKKKSISIIIPTLNNLSLLETNIPILIYNLPNDYEHEIIVVVNGTKDNTEEFLKVEFPQIKIIHFDAPIGFSKACNAGAKEAKNDLLLFLNSDIKVTKNFLLKLVEHFTRDDLFGVSPKILRPNQNMLNESIITGSFSGGIISAEFNKIKDSEKIKTPVEIFGLCGAAMLIEREKFKEIGGFDEAFTPCYYEETDLSYRALKRGWKIIYEPNSIVFHDHDQTITKTLSKSKAMLSYRKNQYLSVWKNITTPTLIIKHILQMVIPKILIPNTIEWKAFLSALIQLPYILKQRKKQKILAKLTDKEIFNKAKTQINDIRKASKNEPRLS</sequence>
<dbReference type="CDD" id="cd04186">
    <property type="entry name" value="GT_2_like_c"/>
    <property type="match status" value="1"/>
</dbReference>
<dbReference type="InterPro" id="IPR001173">
    <property type="entry name" value="Glyco_trans_2-like"/>
</dbReference>
<dbReference type="GO" id="GO:0016757">
    <property type="term" value="F:glycosyltransferase activity"/>
    <property type="evidence" value="ECO:0007669"/>
    <property type="project" value="UniProtKB-KW"/>
</dbReference>
<evidence type="ECO:0000256" key="3">
    <source>
        <dbReference type="ARBA" id="ARBA00022676"/>
    </source>
</evidence>
<organism evidence="6 7">
    <name type="scientific">candidate division WOR-1 bacterium RIFOXYB2_FULL_36_35</name>
    <dbReference type="NCBI Taxonomy" id="1802578"/>
    <lineage>
        <taxon>Bacteria</taxon>
        <taxon>Bacillati</taxon>
        <taxon>Saganbacteria</taxon>
    </lineage>
</organism>
<comment type="similarity">
    <text evidence="2">Belongs to the glycosyltransferase 2 family.</text>
</comment>
<proteinExistence type="inferred from homology"/>
<dbReference type="AlphaFoldDB" id="A0A1F4S2Z6"/>
<dbReference type="SUPFAM" id="SSF53448">
    <property type="entry name" value="Nucleotide-diphospho-sugar transferases"/>
    <property type="match status" value="1"/>
</dbReference>
<evidence type="ECO:0000259" key="5">
    <source>
        <dbReference type="Pfam" id="PF00535"/>
    </source>
</evidence>
<dbReference type="Proteomes" id="UP000177905">
    <property type="component" value="Unassembled WGS sequence"/>
</dbReference>
<keyword evidence="3" id="KW-0328">Glycosyltransferase</keyword>
<dbReference type="PANTHER" id="PTHR43179">
    <property type="entry name" value="RHAMNOSYLTRANSFERASE WBBL"/>
    <property type="match status" value="1"/>
</dbReference>
<keyword evidence="4" id="KW-0808">Transferase</keyword>
<dbReference type="PANTHER" id="PTHR43179:SF12">
    <property type="entry name" value="GALACTOFURANOSYLTRANSFERASE GLFT2"/>
    <property type="match status" value="1"/>
</dbReference>
<evidence type="ECO:0000256" key="2">
    <source>
        <dbReference type="ARBA" id="ARBA00006739"/>
    </source>
</evidence>
<dbReference type="EMBL" id="MEUA01000029">
    <property type="protein sequence ID" value="OGC14825.1"/>
    <property type="molecule type" value="Genomic_DNA"/>
</dbReference>
<dbReference type="SUPFAM" id="SSF53756">
    <property type="entry name" value="UDP-Glycosyltransferase/glycogen phosphorylase"/>
    <property type="match status" value="1"/>
</dbReference>
<evidence type="ECO:0000256" key="1">
    <source>
        <dbReference type="ARBA" id="ARBA00004776"/>
    </source>
</evidence>
<feature type="domain" description="Glycosyltransferase 2-like" evidence="5">
    <location>
        <begin position="292"/>
        <end position="465"/>
    </location>
</feature>
<comment type="caution">
    <text evidence="6">The sequence shown here is derived from an EMBL/GenBank/DDBJ whole genome shotgun (WGS) entry which is preliminary data.</text>
</comment>
<evidence type="ECO:0000313" key="7">
    <source>
        <dbReference type="Proteomes" id="UP000177905"/>
    </source>
</evidence>
<evidence type="ECO:0000313" key="6">
    <source>
        <dbReference type="EMBL" id="OGC14825.1"/>
    </source>
</evidence>